<dbReference type="SUPFAM" id="SSF53098">
    <property type="entry name" value="Ribonuclease H-like"/>
    <property type="match status" value="1"/>
</dbReference>
<evidence type="ECO:0000259" key="10">
    <source>
        <dbReference type="SMART" id="SM00479"/>
    </source>
</evidence>
<name>A0A1E3H7I1_9HYPH</name>
<dbReference type="Pfam" id="PF01612">
    <property type="entry name" value="DNA_pol_A_exo1"/>
    <property type="match status" value="1"/>
</dbReference>
<proteinExistence type="inferred from homology"/>
<dbReference type="SMART" id="SM00479">
    <property type="entry name" value="EXOIII"/>
    <property type="match status" value="1"/>
</dbReference>
<comment type="subunit">
    <text evidence="2">Single-chain monomer with multiple functions.</text>
</comment>
<feature type="compositionally biased region" description="Low complexity" evidence="8">
    <location>
        <begin position="13"/>
        <end position="37"/>
    </location>
</feature>
<dbReference type="SMART" id="SM00474">
    <property type="entry name" value="35EXOc"/>
    <property type="match status" value="1"/>
</dbReference>
<dbReference type="PATRIC" id="fig|1439726.3.peg.367"/>
<keyword evidence="6" id="KW-0378">Hydrolase</keyword>
<dbReference type="InterPro" id="IPR036397">
    <property type="entry name" value="RNaseH_sf"/>
</dbReference>
<evidence type="ECO:0000256" key="3">
    <source>
        <dbReference type="ARBA" id="ARBA00012417"/>
    </source>
</evidence>
<dbReference type="InterPro" id="IPR043502">
    <property type="entry name" value="DNA/RNA_pol_sf"/>
</dbReference>
<reference evidence="11 12" key="1">
    <citation type="submission" date="2016-07" db="EMBL/GenBank/DDBJ databases">
        <title>Draft Genome Sequence of Methylobrevis pamukkalensis PK2.</title>
        <authorList>
            <person name="Vasilenko O.V."/>
            <person name="Doronina N.V."/>
            <person name="Shmareva M.N."/>
            <person name="Tarlachkov S.V."/>
            <person name="Mustakhimov I."/>
            <person name="Trotsenko Y.A."/>
        </authorList>
    </citation>
    <scope>NUCLEOTIDE SEQUENCE [LARGE SCALE GENOMIC DNA]</scope>
    <source>
        <strain evidence="11 12">PK2</strain>
    </source>
</reference>
<evidence type="ECO:0000256" key="2">
    <source>
        <dbReference type="ARBA" id="ARBA00011541"/>
    </source>
</evidence>
<dbReference type="FunFam" id="3.30.420.10:FF:000026">
    <property type="entry name" value="DNA polymerase I"/>
    <property type="match status" value="1"/>
</dbReference>
<sequence length="375" mass="39711">MRRQPQPQPQPSPSLCRPARAERSAPAAATPAAPAGDGALTPQALAAARLAEATAIPFDVAAYETVRSLDRLDAWIAEAFAAGVVAVDTETTSLDAMRADLVGVSLATAPGMACYIPLGHRSGAGDLLGGGHAEGQIPMDAALSRLKVLFEAPDVLKVAHNLKYDHLILVRHGIDVAPYDDTMLLSYALDAGKGGQGMDELSGRWLGHTPIPYKDVAGSGRSLVTFDLVDIDRATAYAAEDADVTLRLWRVLKPRLAAERLTVVYETLERPLLPVLVRMERRGISVDRQILSRLSGDFAQSMGALEAEIHELAGEKFNLGSPKQLGEILFDRMGLPGGKKTKTGAWGTGATCWKTLPSRATTCRGASSTGASSPS</sequence>
<dbReference type="GO" id="GO:0006261">
    <property type="term" value="P:DNA-templated DNA replication"/>
    <property type="evidence" value="ECO:0007669"/>
    <property type="project" value="InterPro"/>
</dbReference>
<evidence type="ECO:0000256" key="4">
    <source>
        <dbReference type="ARBA" id="ARBA00020311"/>
    </source>
</evidence>
<dbReference type="EMBL" id="MCRJ01000004">
    <property type="protein sequence ID" value="ODN72283.1"/>
    <property type="molecule type" value="Genomic_DNA"/>
</dbReference>
<organism evidence="11 12">
    <name type="scientific">Methylobrevis pamukkalensis</name>
    <dbReference type="NCBI Taxonomy" id="1439726"/>
    <lineage>
        <taxon>Bacteria</taxon>
        <taxon>Pseudomonadati</taxon>
        <taxon>Pseudomonadota</taxon>
        <taxon>Alphaproteobacteria</taxon>
        <taxon>Hyphomicrobiales</taxon>
        <taxon>Pleomorphomonadaceae</taxon>
        <taxon>Methylobrevis</taxon>
    </lineage>
</organism>
<dbReference type="GO" id="GO:0008408">
    <property type="term" value="F:3'-5' exonuclease activity"/>
    <property type="evidence" value="ECO:0007669"/>
    <property type="project" value="InterPro"/>
</dbReference>
<feature type="region of interest" description="Disordered" evidence="8">
    <location>
        <begin position="1"/>
        <end position="37"/>
    </location>
</feature>
<keyword evidence="6" id="KW-0269">Exonuclease</keyword>
<protein>
    <recommendedName>
        <fullName evidence="4">DNA polymerase I</fullName>
        <ecNumber evidence="3">2.7.7.7</ecNumber>
    </recommendedName>
</protein>
<feature type="domain" description="3'-5' exonuclease" evidence="9">
    <location>
        <begin position="63"/>
        <end position="257"/>
    </location>
</feature>
<feature type="compositionally biased region" description="Pro residues" evidence="8">
    <location>
        <begin position="1"/>
        <end position="12"/>
    </location>
</feature>
<accession>A0A1E3H7I1</accession>
<evidence type="ECO:0000256" key="7">
    <source>
        <dbReference type="ARBA" id="ARBA00049244"/>
    </source>
</evidence>
<evidence type="ECO:0000256" key="6">
    <source>
        <dbReference type="ARBA" id="ARBA00022839"/>
    </source>
</evidence>
<dbReference type="PANTHER" id="PTHR10133">
    <property type="entry name" value="DNA POLYMERASE I"/>
    <property type="match status" value="1"/>
</dbReference>
<dbReference type="AlphaFoldDB" id="A0A1E3H7I1"/>
<keyword evidence="11" id="KW-0548">Nucleotidyltransferase</keyword>
<dbReference type="GO" id="GO:0003677">
    <property type="term" value="F:DNA binding"/>
    <property type="evidence" value="ECO:0007669"/>
    <property type="project" value="InterPro"/>
</dbReference>
<dbReference type="InterPro" id="IPR002562">
    <property type="entry name" value="3'-5'_exonuclease_dom"/>
</dbReference>
<dbReference type="InterPro" id="IPR012337">
    <property type="entry name" value="RNaseH-like_sf"/>
</dbReference>
<keyword evidence="12" id="KW-1185">Reference proteome</keyword>
<dbReference type="PANTHER" id="PTHR10133:SF27">
    <property type="entry name" value="DNA POLYMERASE NU"/>
    <property type="match status" value="1"/>
</dbReference>
<dbReference type="CDD" id="cd06139">
    <property type="entry name" value="DNA_polA_I_Ecoli_like_exo"/>
    <property type="match status" value="1"/>
</dbReference>
<dbReference type="GO" id="GO:0006302">
    <property type="term" value="P:double-strand break repair"/>
    <property type="evidence" value="ECO:0007669"/>
    <property type="project" value="TreeGrafter"/>
</dbReference>
<dbReference type="InterPro" id="IPR013520">
    <property type="entry name" value="Ribonucl_H"/>
</dbReference>
<evidence type="ECO:0000313" key="11">
    <source>
        <dbReference type="EMBL" id="ODN72283.1"/>
    </source>
</evidence>
<comment type="caution">
    <text evidence="11">The sequence shown here is derived from an EMBL/GenBank/DDBJ whole genome shotgun (WGS) entry which is preliminary data.</text>
</comment>
<dbReference type="Gene3D" id="1.20.1060.10">
    <property type="entry name" value="Taq DNA Polymerase, Chain T, domain 4"/>
    <property type="match status" value="1"/>
</dbReference>
<comment type="catalytic activity">
    <reaction evidence="7">
        <text>DNA(n) + a 2'-deoxyribonucleoside 5'-triphosphate = DNA(n+1) + diphosphate</text>
        <dbReference type="Rhea" id="RHEA:22508"/>
        <dbReference type="Rhea" id="RHEA-COMP:17339"/>
        <dbReference type="Rhea" id="RHEA-COMP:17340"/>
        <dbReference type="ChEBI" id="CHEBI:33019"/>
        <dbReference type="ChEBI" id="CHEBI:61560"/>
        <dbReference type="ChEBI" id="CHEBI:173112"/>
        <dbReference type="EC" id="2.7.7.7"/>
    </reaction>
</comment>
<evidence type="ECO:0000313" key="12">
    <source>
        <dbReference type="Proteomes" id="UP000094622"/>
    </source>
</evidence>
<dbReference type="SUPFAM" id="SSF56672">
    <property type="entry name" value="DNA/RNA polymerases"/>
    <property type="match status" value="1"/>
</dbReference>
<dbReference type="Pfam" id="PF00476">
    <property type="entry name" value="DNA_pol_A"/>
    <property type="match status" value="1"/>
</dbReference>
<keyword evidence="6" id="KW-0540">Nuclease</keyword>
<dbReference type="InterPro" id="IPR002298">
    <property type="entry name" value="DNA_polymerase_A"/>
</dbReference>
<dbReference type="InterPro" id="IPR001098">
    <property type="entry name" value="DNA-dir_DNA_pol_A_palm_dom"/>
</dbReference>
<evidence type="ECO:0000256" key="5">
    <source>
        <dbReference type="ARBA" id="ARBA00022705"/>
    </source>
</evidence>
<keyword evidence="11" id="KW-0808">Transferase</keyword>
<comment type="similarity">
    <text evidence="1">Belongs to the DNA polymerase type-A family.</text>
</comment>
<evidence type="ECO:0000256" key="8">
    <source>
        <dbReference type="SAM" id="MobiDB-lite"/>
    </source>
</evidence>
<keyword evidence="5" id="KW-0235">DNA replication</keyword>
<dbReference type="Proteomes" id="UP000094622">
    <property type="component" value="Unassembled WGS sequence"/>
</dbReference>
<dbReference type="EC" id="2.7.7.7" evidence="3"/>
<dbReference type="Gene3D" id="3.30.420.10">
    <property type="entry name" value="Ribonuclease H-like superfamily/Ribonuclease H"/>
    <property type="match status" value="1"/>
</dbReference>
<dbReference type="GO" id="GO:0003887">
    <property type="term" value="F:DNA-directed DNA polymerase activity"/>
    <property type="evidence" value="ECO:0007669"/>
    <property type="project" value="UniProtKB-EC"/>
</dbReference>
<evidence type="ECO:0000259" key="9">
    <source>
        <dbReference type="SMART" id="SM00474"/>
    </source>
</evidence>
<evidence type="ECO:0000256" key="1">
    <source>
        <dbReference type="ARBA" id="ARBA00007705"/>
    </source>
</evidence>
<gene>
    <name evidence="11" type="primary">polA_2</name>
    <name evidence="11" type="ORF">A6302_00348</name>
</gene>
<feature type="domain" description="Exonuclease" evidence="10">
    <location>
        <begin position="83"/>
        <end position="258"/>
    </location>
</feature>